<gene>
    <name evidence="2" type="ORF">GCM10007414_38390</name>
</gene>
<accession>A0ABQ1I7Y9</accession>
<dbReference type="EMBL" id="BMDY01000040">
    <property type="protein sequence ID" value="GGB21318.1"/>
    <property type="molecule type" value="Genomic_DNA"/>
</dbReference>
<feature type="chain" id="PRO_5045437171" description="Spondin domain-containing protein" evidence="1">
    <location>
        <begin position="32"/>
        <end position="238"/>
    </location>
</feature>
<evidence type="ECO:0000256" key="1">
    <source>
        <dbReference type="SAM" id="SignalP"/>
    </source>
</evidence>
<feature type="signal peptide" evidence="1">
    <location>
        <begin position="1"/>
        <end position="31"/>
    </location>
</feature>
<dbReference type="Proteomes" id="UP000651977">
    <property type="component" value="Unassembled WGS sequence"/>
</dbReference>
<reference evidence="3" key="1">
    <citation type="journal article" date="2019" name="Int. J. Syst. Evol. Microbiol.">
        <title>The Global Catalogue of Microorganisms (GCM) 10K type strain sequencing project: providing services to taxonomists for standard genome sequencing and annotation.</title>
        <authorList>
            <consortium name="The Broad Institute Genomics Platform"/>
            <consortium name="The Broad Institute Genome Sequencing Center for Infectious Disease"/>
            <person name="Wu L."/>
            <person name="Ma J."/>
        </authorList>
    </citation>
    <scope>NUCLEOTIDE SEQUENCE [LARGE SCALE GENOMIC DNA]</scope>
    <source>
        <strain evidence="3">CGMCC 1.10131</strain>
    </source>
</reference>
<dbReference type="PROSITE" id="PS51257">
    <property type="entry name" value="PROKAR_LIPOPROTEIN"/>
    <property type="match status" value="1"/>
</dbReference>
<keyword evidence="1" id="KW-0732">Signal</keyword>
<name>A0ABQ1I7Y9_9ALTE</name>
<evidence type="ECO:0000313" key="3">
    <source>
        <dbReference type="Proteomes" id="UP000651977"/>
    </source>
</evidence>
<evidence type="ECO:0000313" key="2">
    <source>
        <dbReference type="EMBL" id="GGB21318.1"/>
    </source>
</evidence>
<dbReference type="Gene3D" id="2.60.40.2130">
    <property type="entry name" value="F-spondin domain"/>
    <property type="match status" value="1"/>
</dbReference>
<proteinExistence type="predicted"/>
<dbReference type="InterPro" id="IPR038678">
    <property type="entry name" value="Spondin_N_sf"/>
</dbReference>
<protein>
    <recommendedName>
        <fullName evidence="4">Spondin domain-containing protein</fullName>
    </recommendedName>
</protein>
<dbReference type="InterPro" id="IPR009465">
    <property type="entry name" value="Spondin_N"/>
</dbReference>
<evidence type="ECO:0008006" key="4">
    <source>
        <dbReference type="Google" id="ProtNLM"/>
    </source>
</evidence>
<keyword evidence="3" id="KW-1185">Reference proteome</keyword>
<dbReference type="NCBIfam" id="NF038123">
    <property type="entry name" value="NF038123_dom"/>
    <property type="match status" value="1"/>
</dbReference>
<organism evidence="2 3">
    <name type="scientific">Agarivorans gilvus</name>
    <dbReference type="NCBI Taxonomy" id="680279"/>
    <lineage>
        <taxon>Bacteria</taxon>
        <taxon>Pseudomonadati</taxon>
        <taxon>Pseudomonadota</taxon>
        <taxon>Gammaproteobacteria</taxon>
        <taxon>Alteromonadales</taxon>
        <taxon>Alteromonadaceae</taxon>
        <taxon>Agarivorans</taxon>
    </lineage>
</organism>
<sequence>MIIGVKSRFKGVLLTSSALLALAGCHDGSNAEHPNTEEPVSVSYEVTVTNLTHAQPMSPVAVVIHSAGNLWQVGQPATVSLEKMAEGGDAAELFVDPMVLAHSSGVGLLQPGMSETLSVEVESGTGAKLSLVSMLVNTNDAFTGLDAYDISSLSEGQSVTFYSSTFDAGTEKNSEMAGTIPGPADGGVGFDSVRDDVNFVAVHQGVLSADDGLLESVLSGQHKFDNPTAKIQIARIQQ</sequence>
<comment type="caution">
    <text evidence="2">The sequence shown here is derived from an EMBL/GenBank/DDBJ whole genome shotgun (WGS) entry which is preliminary data.</text>
</comment>